<evidence type="ECO:0000259" key="1">
    <source>
        <dbReference type="Pfam" id="PF01979"/>
    </source>
</evidence>
<dbReference type="GO" id="GO:0016810">
    <property type="term" value="F:hydrolase activity, acting on carbon-nitrogen (but not peptide) bonds"/>
    <property type="evidence" value="ECO:0007669"/>
    <property type="project" value="InterPro"/>
</dbReference>
<dbReference type="EMBL" id="CP094970">
    <property type="protein sequence ID" value="UYM04402.1"/>
    <property type="molecule type" value="Genomic_DNA"/>
</dbReference>
<name>A0AA46TFI0_9ACTN</name>
<dbReference type="PANTHER" id="PTHR43135">
    <property type="entry name" value="ALPHA-D-RIBOSE 1-METHYLPHOSPHONATE 5-TRIPHOSPHATE DIPHOSPHATASE"/>
    <property type="match status" value="1"/>
</dbReference>
<dbReference type="Proteomes" id="UP001164390">
    <property type="component" value="Chromosome"/>
</dbReference>
<dbReference type="InterPro" id="IPR032466">
    <property type="entry name" value="Metal_Hydrolase"/>
</dbReference>
<dbReference type="PANTHER" id="PTHR43135:SF4">
    <property type="entry name" value="AMIDOHYDROLASE-RELATED DOMAIN-CONTAINING PROTEIN"/>
    <property type="match status" value="1"/>
</dbReference>
<dbReference type="KEGG" id="sgrg:L0C25_17955"/>
<dbReference type="InterPro" id="IPR051781">
    <property type="entry name" value="Metallo-dep_Hydrolase"/>
</dbReference>
<dbReference type="Gene3D" id="2.30.40.10">
    <property type="entry name" value="Urease, subunit C, domain 1"/>
    <property type="match status" value="1"/>
</dbReference>
<evidence type="ECO:0000313" key="2">
    <source>
        <dbReference type="EMBL" id="UYM04402.1"/>
    </source>
</evidence>
<proteinExistence type="predicted"/>
<evidence type="ECO:0000313" key="3">
    <source>
        <dbReference type="Proteomes" id="UP001164390"/>
    </source>
</evidence>
<dbReference type="SUPFAM" id="SSF51556">
    <property type="entry name" value="Metallo-dependent hydrolases"/>
    <property type="match status" value="1"/>
</dbReference>
<sequence length="361" mass="38982">MSEALKVSGVVLPDGRRRDVYVRDGAITYEPVDGARDLGEGWIVPGLVDAHCHIGIDARGGETDAASAEEHAIVNRDAGTLLVRDCGSVHDTHWIDDRADLPRVVRCGRHIARTRRYIRGFAHEIEPPELVTYVQQEARRGDGWVKLVGDWIDREIGDLAPAWPRVAIRDAIAAAHDLGARVTVHVFGEQALPDLLDARVDCIEHGAGLGQETIAQMVEQRTAYVPTALQLNNFPDFAAQAAAKFPAYAKHMRDLHARRKDTVLAAYEAGVPIYCGSDAGGVRPHGTGRDEIAELGAYGIPAFDALGAGSWRAREWLGFDGALTEGSAADFLVVPRDPLADLAALAEPSHIVLRGAVVSAR</sequence>
<dbReference type="InterPro" id="IPR006680">
    <property type="entry name" value="Amidohydro-rel"/>
</dbReference>
<keyword evidence="3" id="KW-1185">Reference proteome</keyword>
<dbReference type="AlphaFoldDB" id="A0AA46TFI0"/>
<dbReference type="Gene3D" id="3.20.20.140">
    <property type="entry name" value="Metal-dependent hydrolases"/>
    <property type="match status" value="1"/>
</dbReference>
<feature type="domain" description="Amidohydrolase-related" evidence="1">
    <location>
        <begin position="42"/>
        <end position="353"/>
    </location>
</feature>
<gene>
    <name evidence="2" type="ORF">L0C25_17955</name>
</gene>
<dbReference type="SUPFAM" id="SSF51338">
    <property type="entry name" value="Composite domain of metallo-dependent hydrolases"/>
    <property type="match status" value="1"/>
</dbReference>
<dbReference type="RefSeq" id="WP_271633103.1">
    <property type="nucleotide sequence ID" value="NZ_CP094970.1"/>
</dbReference>
<dbReference type="Pfam" id="PF01979">
    <property type="entry name" value="Amidohydro_1"/>
    <property type="match status" value="1"/>
</dbReference>
<protein>
    <submittedName>
        <fullName evidence="2">Amidohydrolase family protein</fullName>
    </submittedName>
</protein>
<accession>A0AA46TFI0</accession>
<organism evidence="2 3">
    <name type="scientific">Solicola gregarius</name>
    <dbReference type="NCBI Taxonomy" id="2908642"/>
    <lineage>
        <taxon>Bacteria</taxon>
        <taxon>Bacillati</taxon>
        <taxon>Actinomycetota</taxon>
        <taxon>Actinomycetes</taxon>
        <taxon>Propionibacteriales</taxon>
        <taxon>Nocardioidaceae</taxon>
        <taxon>Solicola</taxon>
    </lineage>
</organism>
<dbReference type="InterPro" id="IPR011059">
    <property type="entry name" value="Metal-dep_hydrolase_composite"/>
</dbReference>
<reference evidence="2" key="1">
    <citation type="submission" date="2022-01" db="EMBL/GenBank/DDBJ databases">
        <title>Nocardioidaceae gen. sp. A5X3R13.</title>
        <authorList>
            <person name="Lopez Marin M.A."/>
            <person name="Uhlik O."/>
        </authorList>
    </citation>
    <scope>NUCLEOTIDE SEQUENCE</scope>
    <source>
        <strain evidence="2">A5X3R13</strain>
    </source>
</reference>